<name>A0AAF0C5K5_9GAMM</name>
<protein>
    <recommendedName>
        <fullName evidence="4">Cytochrome c domain-containing protein</fullName>
    </recommendedName>
</protein>
<feature type="signal peptide" evidence="1">
    <location>
        <begin position="1"/>
        <end position="25"/>
    </location>
</feature>
<sequence length="558" mass="60115">MNKEKILGIASAMLLGAVTAQYAYAADDTGAAITSAELTTPTTVFPTDLVSGASQTQLANYAWRLFIASMQQTSATLQSGAGRGVGDGKHNFIQTGATPAVDNPLVFESFYHRTEAFPYYTTSKPASPINALPTYYTFYEDASDNKQALTVKGQNYVYLDETNQISQNLLYYKNSHNPDFPVLFMAKVNQQETEYALSSDREPPSASKSWDFPDGVVEVKSAWRRVSDIKNSDTNKYHQASATYFVSDGENAPVAHTATFALIAIHIIQKTANYPEFIFTTFEHVDAVTRNSSQAITDPAYKTEYNNLSYQTPDTDPHTATANGAYYINEQGQSGKPNKLSTYTLPSKGTISQDYTTVVQPNTIISEVNDVNNQVNALVQGLDSDNVWGNYRLKGVQAVPTSDSDTSNYYLANIVVESSQPGIQLFSGVLLNGGVPQAGTTTATKDVLYFVNCRGDKGSSTCVYPTESGLSNSSAPSTYNNVSLGVTQDAAVPAPKYNMGGCQGCHGAAQQLGRDFSFLANGVGGKGKELDSVAASDLSLEAIDAHNTKMIQSSGFDL</sequence>
<dbReference type="Proteomes" id="UP000032568">
    <property type="component" value="Chromosome"/>
</dbReference>
<proteinExistence type="predicted"/>
<reference evidence="2 3" key="2">
    <citation type="journal article" date="2022" name="Mar. Drugs">
        <title>Bioassay-Guided Fractionation Leads to the Detection of Cholic Acid Generated by the Rare Thalassomonas sp.</title>
        <authorList>
            <person name="Pheiffer F."/>
            <person name="Schneider Y.K."/>
            <person name="Hansen E.H."/>
            <person name="Andersen J.H."/>
            <person name="Isaksson J."/>
            <person name="Busche T."/>
            <person name="R C."/>
            <person name="Kalinowski J."/>
            <person name="Zyl L.V."/>
            <person name="Trindade M."/>
        </authorList>
    </citation>
    <scope>NUCLEOTIDE SEQUENCE [LARGE SCALE GENOMIC DNA]</scope>
    <source>
        <strain evidence="2 3">A5K-106</strain>
    </source>
</reference>
<dbReference type="EMBL" id="CP059735">
    <property type="protein sequence ID" value="WDE00960.1"/>
    <property type="molecule type" value="Genomic_DNA"/>
</dbReference>
<evidence type="ECO:0000313" key="2">
    <source>
        <dbReference type="EMBL" id="WDE00960.1"/>
    </source>
</evidence>
<organism evidence="2 3">
    <name type="scientific">Thalassomonas actiniarum</name>
    <dbReference type="NCBI Taxonomy" id="485447"/>
    <lineage>
        <taxon>Bacteria</taxon>
        <taxon>Pseudomonadati</taxon>
        <taxon>Pseudomonadota</taxon>
        <taxon>Gammaproteobacteria</taxon>
        <taxon>Alteromonadales</taxon>
        <taxon>Colwelliaceae</taxon>
        <taxon>Thalassomonas</taxon>
    </lineage>
</organism>
<accession>A0AAF0C5K5</accession>
<keyword evidence="3" id="KW-1185">Reference proteome</keyword>
<keyword evidence="1" id="KW-0732">Signal</keyword>
<dbReference type="KEGG" id="tact:SG35_010200"/>
<evidence type="ECO:0000313" key="3">
    <source>
        <dbReference type="Proteomes" id="UP000032568"/>
    </source>
</evidence>
<evidence type="ECO:0008006" key="4">
    <source>
        <dbReference type="Google" id="ProtNLM"/>
    </source>
</evidence>
<evidence type="ECO:0000256" key="1">
    <source>
        <dbReference type="SAM" id="SignalP"/>
    </source>
</evidence>
<feature type="chain" id="PRO_5042063147" description="Cytochrome c domain-containing protein" evidence="1">
    <location>
        <begin position="26"/>
        <end position="558"/>
    </location>
</feature>
<dbReference type="AlphaFoldDB" id="A0AAF0C5K5"/>
<dbReference type="RefSeq" id="WP_044836316.1">
    <property type="nucleotide sequence ID" value="NZ_CP059735.1"/>
</dbReference>
<reference evidence="2 3" key="1">
    <citation type="journal article" date="2015" name="Genome Announc.">
        <title>Draft Genome Sequences of Marine Isolates of Thalassomonas viridans and Thalassomonas actiniarum.</title>
        <authorList>
            <person name="Olonade I."/>
            <person name="van Zyl L.J."/>
            <person name="Trindade M."/>
        </authorList>
    </citation>
    <scope>NUCLEOTIDE SEQUENCE [LARGE SCALE GENOMIC DNA]</scope>
    <source>
        <strain evidence="2 3">A5K-106</strain>
    </source>
</reference>
<gene>
    <name evidence="2" type="ORF">SG35_010200</name>
</gene>